<feature type="transmembrane region" description="Helical" evidence="6">
    <location>
        <begin position="202"/>
        <end position="222"/>
    </location>
</feature>
<evidence type="ECO:0000256" key="1">
    <source>
        <dbReference type="ARBA" id="ARBA00004141"/>
    </source>
</evidence>
<keyword evidence="2 6" id="KW-0812">Transmembrane</keyword>
<feature type="transmembrane region" description="Helical" evidence="6">
    <location>
        <begin position="157"/>
        <end position="181"/>
    </location>
</feature>
<dbReference type="PANTHER" id="PTHR31465">
    <property type="entry name" value="PROTEIN RTA1-RELATED"/>
    <property type="match status" value="1"/>
</dbReference>
<dbReference type="Pfam" id="PF04479">
    <property type="entry name" value="RTA1"/>
    <property type="match status" value="1"/>
</dbReference>
<sequence length="288" mass="31843">MADAPPEDWSVWRFEPSLPLAIVATVLYTIATLWISYLTCYRYKAWYFVSVPIGGLCQVTGYAMRAYSTQHHQDIGIFATSTSLIILAPILVAAGNYLLIGRLIRAVLPASRHRIFKVPAQRLTHIYVSFDVVCLCVQSSGSSLASGVGWVGQLADIGMNILLAGLALQVFAFSTYLCILVRFHHLSRSMAVPGSPEGWFNVLKAVYISSILILIRCVFRMVEFAEGQEGYSLRHEWMFWVFEALLMIFALLVFCVWHPSKYLGNAGAGNQGNSEAEAAGTSSSTIEK</sequence>
<evidence type="ECO:0000313" key="7">
    <source>
        <dbReference type="EMBL" id="KAK7959692.1"/>
    </source>
</evidence>
<keyword evidence="4 6" id="KW-0472">Membrane</keyword>
<keyword evidence="3 6" id="KW-1133">Transmembrane helix</keyword>
<feature type="transmembrane region" description="Helical" evidence="6">
    <location>
        <begin position="20"/>
        <end position="38"/>
    </location>
</feature>
<evidence type="ECO:0000256" key="3">
    <source>
        <dbReference type="ARBA" id="ARBA00022989"/>
    </source>
</evidence>
<reference evidence="7 8" key="1">
    <citation type="submission" date="2023-01" db="EMBL/GenBank/DDBJ databases">
        <title>Analysis of 21 Apiospora genomes using comparative genomics revels a genus with tremendous synthesis potential of carbohydrate active enzymes and secondary metabolites.</title>
        <authorList>
            <person name="Sorensen T."/>
        </authorList>
    </citation>
    <scope>NUCLEOTIDE SEQUENCE [LARGE SCALE GENOMIC DNA]</scope>
    <source>
        <strain evidence="7 8">CBS 24483</strain>
    </source>
</reference>
<feature type="transmembrane region" description="Helical" evidence="6">
    <location>
        <begin position="45"/>
        <end position="64"/>
    </location>
</feature>
<feature type="transmembrane region" description="Helical" evidence="6">
    <location>
        <begin position="84"/>
        <end position="104"/>
    </location>
</feature>
<gene>
    <name evidence="7" type="ORF">PG986_004546</name>
</gene>
<evidence type="ECO:0000256" key="2">
    <source>
        <dbReference type="ARBA" id="ARBA00022692"/>
    </source>
</evidence>
<evidence type="ECO:0000256" key="6">
    <source>
        <dbReference type="SAM" id="Phobius"/>
    </source>
</evidence>
<evidence type="ECO:0000313" key="8">
    <source>
        <dbReference type="Proteomes" id="UP001391051"/>
    </source>
</evidence>
<dbReference type="RefSeq" id="XP_066703395.1">
    <property type="nucleotide sequence ID" value="XM_066840768.1"/>
</dbReference>
<name>A0ABR1QMY1_9PEZI</name>
<keyword evidence="8" id="KW-1185">Reference proteome</keyword>
<comment type="subcellular location">
    <subcellularLocation>
        <location evidence="1">Membrane</location>
        <topology evidence="1">Multi-pass membrane protein</topology>
    </subcellularLocation>
</comment>
<evidence type="ECO:0000256" key="4">
    <source>
        <dbReference type="ARBA" id="ARBA00023136"/>
    </source>
</evidence>
<dbReference type="EMBL" id="JAQQWE010000003">
    <property type="protein sequence ID" value="KAK7959692.1"/>
    <property type="molecule type" value="Genomic_DNA"/>
</dbReference>
<feature type="region of interest" description="Disordered" evidence="5">
    <location>
        <begin position="269"/>
        <end position="288"/>
    </location>
</feature>
<organism evidence="7 8">
    <name type="scientific">Apiospora aurea</name>
    <dbReference type="NCBI Taxonomy" id="335848"/>
    <lineage>
        <taxon>Eukaryota</taxon>
        <taxon>Fungi</taxon>
        <taxon>Dikarya</taxon>
        <taxon>Ascomycota</taxon>
        <taxon>Pezizomycotina</taxon>
        <taxon>Sordariomycetes</taxon>
        <taxon>Xylariomycetidae</taxon>
        <taxon>Amphisphaeriales</taxon>
        <taxon>Apiosporaceae</taxon>
        <taxon>Apiospora</taxon>
    </lineage>
</organism>
<dbReference type="GeneID" id="92073830"/>
<evidence type="ECO:0000256" key="5">
    <source>
        <dbReference type="SAM" id="MobiDB-lite"/>
    </source>
</evidence>
<accession>A0ABR1QMY1</accession>
<feature type="transmembrane region" description="Helical" evidence="6">
    <location>
        <begin position="237"/>
        <end position="257"/>
    </location>
</feature>
<dbReference type="Proteomes" id="UP001391051">
    <property type="component" value="Unassembled WGS sequence"/>
</dbReference>
<dbReference type="InterPro" id="IPR007568">
    <property type="entry name" value="RTA1"/>
</dbReference>
<proteinExistence type="predicted"/>
<feature type="compositionally biased region" description="Low complexity" evidence="5">
    <location>
        <begin position="274"/>
        <end position="288"/>
    </location>
</feature>
<protein>
    <submittedName>
        <fullName evidence="7">RTM1</fullName>
    </submittedName>
</protein>
<dbReference type="PANTHER" id="PTHR31465:SF32">
    <property type="entry name" value="DOMAIN PROTEIN, PUTATIVE-RELATED"/>
    <property type="match status" value="1"/>
</dbReference>
<comment type="caution">
    <text evidence="7">The sequence shown here is derived from an EMBL/GenBank/DDBJ whole genome shotgun (WGS) entry which is preliminary data.</text>
</comment>